<protein>
    <submittedName>
        <fullName evidence="1">Uncharacterized protein</fullName>
    </submittedName>
</protein>
<reference evidence="1" key="1">
    <citation type="submission" date="2019-08" db="EMBL/GenBank/DDBJ databases">
        <authorList>
            <person name="Kucharzyk K."/>
            <person name="Murdoch R.W."/>
            <person name="Higgins S."/>
            <person name="Loffler F."/>
        </authorList>
    </citation>
    <scope>NUCLEOTIDE SEQUENCE</scope>
</reference>
<dbReference type="AlphaFoldDB" id="A0A645FPS6"/>
<name>A0A645FPS6_9ZZZZ</name>
<sequence length="140" mass="15534">MQPVALLRKAGILRALLWFNPLLVSGAPDGVYSEQEARQIAMITSWNYASNALLNEFAALPENMEGLYDFAFPKDLPVLMIQACPPGEESEATEWSLSERQRLIAPLDDGKVIELPAGHSGIYWLLSDDIVRETLSFLGK</sequence>
<proteinExistence type="predicted"/>
<dbReference type="EMBL" id="VSSQ01062870">
    <property type="protein sequence ID" value="MPN15980.1"/>
    <property type="molecule type" value="Genomic_DNA"/>
</dbReference>
<accession>A0A645FPS6</accession>
<gene>
    <name evidence="1" type="ORF">SDC9_163316</name>
</gene>
<comment type="caution">
    <text evidence="1">The sequence shown here is derived from an EMBL/GenBank/DDBJ whole genome shotgun (WGS) entry which is preliminary data.</text>
</comment>
<evidence type="ECO:0000313" key="1">
    <source>
        <dbReference type="EMBL" id="MPN15980.1"/>
    </source>
</evidence>
<organism evidence="1">
    <name type="scientific">bioreactor metagenome</name>
    <dbReference type="NCBI Taxonomy" id="1076179"/>
    <lineage>
        <taxon>unclassified sequences</taxon>
        <taxon>metagenomes</taxon>
        <taxon>ecological metagenomes</taxon>
    </lineage>
</organism>